<gene>
    <name evidence="3" type="ORF">TCHU04912_LOCUS20139</name>
</gene>
<name>A0A7S1T6V6_9CHLO</name>
<feature type="compositionally biased region" description="Low complexity" evidence="1">
    <location>
        <begin position="198"/>
        <end position="211"/>
    </location>
</feature>
<evidence type="ECO:0000256" key="1">
    <source>
        <dbReference type="SAM" id="MobiDB-lite"/>
    </source>
</evidence>
<dbReference type="CDD" id="cd13228">
    <property type="entry name" value="PHear_NECAP"/>
    <property type="match status" value="1"/>
</dbReference>
<reference evidence="3" key="1">
    <citation type="submission" date="2021-01" db="EMBL/GenBank/DDBJ databases">
        <authorList>
            <person name="Corre E."/>
            <person name="Pelletier E."/>
            <person name="Niang G."/>
            <person name="Scheremetjew M."/>
            <person name="Finn R."/>
            <person name="Kale V."/>
            <person name="Holt S."/>
            <person name="Cochrane G."/>
            <person name="Meng A."/>
            <person name="Brown T."/>
            <person name="Cohen L."/>
        </authorList>
    </citation>
    <scope>NUCLEOTIDE SEQUENCE</scope>
    <source>
        <strain evidence="3">PLY429</strain>
    </source>
</reference>
<sequence length="270" mass="28867">MAEEVVEQTLHMTREVKLYQIPPRSATGHISGEWKLSDEVFCGRLRVIAKGELVELRLEDPNTGNLFAMCPVPPDKKDAYVEAVSDSSRNFVIRVEDPASGRHAFLGMGFAERGEAFDFNVALSDHVRHVRREREVTQIQREGGGDEAVASLSSEDARVLYQPHKDLSLKDGQTIRVAVKPGMGGNKSKTAGATGITTGLARLAPPSTTPGLIPPPTGKGIALAPPPTTTRAPGAHPHAPPAPSVASNQGWTDFSEPSPPPADGGWATFE</sequence>
<accession>A0A7S1T6V6</accession>
<protein>
    <recommendedName>
        <fullName evidence="2">NECAP PHear domain-containing protein</fullName>
    </recommendedName>
</protein>
<dbReference type="GO" id="GO:0006897">
    <property type="term" value="P:endocytosis"/>
    <property type="evidence" value="ECO:0007669"/>
    <property type="project" value="InterPro"/>
</dbReference>
<dbReference type="Pfam" id="PF07933">
    <property type="entry name" value="DUF1681"/>
    <property type="match status" value="1"/>
</dbReference>
<dbReference type="Gene3D" id="2.30.29.30">
    <property type="entry name" value="Pleckstrin-homology domain (PH domain)/Phosphotyrosine-binding domain (PTB)"/>
    <property type="match status" value="1"/>
</dbReference>
<feature type="compositionally biased region" description="Low complexity" evidence="1">
    <location>
        <begin position="218"/>
        <end position="237"/>
    </location>
</feature>
<feature type="domain" description="NECAP PHear" evidence="2">
    <location>
        <begin position="7"/>
        <end position="179"/>
    </location>
</feature>
<dbReference type="SUPFAM" id="SSF50729">
    <property type="entry name" value="PH domain-like"/>
    <property type="match status" value="1"/>
</dbReference>
<feature type="region of interest" description="Disordered" evidence="1">
    <location>
        <begin position="198"/>
        <end position="270"/>
    </location>
</feature>
<dbReference type="EMBL" id="HBGG01039159">
    <property type="protein sequence ID" value="CAD9220105.1"/>
    <property type="molecule type" value="Transcribed_RNA"/>
</dbReference>
<dbReference type="GO" id="GO:0030125">
    <property type="term" value="C:clathrin vesicle coat"/>
    <property type="evidence" value="ECO:0007669"/>
    <property type="project" value="TreeGrafter"/>
</dbReference>
<organism evidence="3">
    <name type="scientific">Tetraselmis chuii</name>
    <dbReference type="NCBI Taxonomy" id="63592"/>
    <lineage>
        <taxon>Eukaryota</taxon>
        <taxon>Viridiplantae</taxon>
        <taxon>Chlorophyta</taxon>
        <taxon>core chlorophytes</taxon>
        <taxon>Chlorodendrophyceae</taxon>
        <taxon>Chlorodendrales</taxon>
        <taxon>Chlorodendraceae</taxon>
        <taxon>Tetraselmis</taxon>
    </lineage>
</organism>
<dbReference type="InterPro" id="IPR011993">
    <property type="entry name" value="PH-like_dom_sf"/>
</dbReference>
<dbReference type="InterPro" id="IPR012466">
    <property type="entry name" value="NECAP_PHear"/>
</dbReference>
<dbReference type="PANTHER" id="PTHR12847">
    <property type="entry name" value="ATP-BINDING CASSETTE ABC TRANSPORTER-RELATED"/>
    <property type="match status" value="1"/>
</dbReference>
<evidence type="ECO:0000313" key="3">
    <source>
        <dbReference type="EMBL" id="CAD9220105.1"/>
    </source>
</evidence>
<dbReference type="PANTHER" id="PTHR12847:SF3">
    <property type="entry name" value="EAR-BINDING COAT-ASSOCIATED PROTEIN 2, PUTATIVE, EXPRESSED-RELATED"/>
    <property type="match status" value="1"/>
</dbReference>
<dbReference type="AlphaFoldDB" id="A0A7S1T6V6"/>
<evidence type="ECO:0000259" key="2">
    <source>
        <dbReference type="Pfam" id="PF07933"/>
    </source>
</evidence>
<proteinExistence type="predicted"/>